<evidence type="ECO:0000256" key="19">
    <source>
        <dbReference type="HAMAP-Rule" id="MF_01283"/>
    </source>
</evidence>
<comment type="similarity">
    <text evidence="19">In the C-terminal section; belongs to the GTP cyclohydrolase II family.</text>
</comment>
<comment type="catalytic activity">
    <reaction evidence="1 19">
        <text>D-ribulose 5-phosphate = (2S)-2-hydroxy-3-oxobutyl phosphate + formate + H(+)</text>
        <dbReference type="Rhea" id="RHEA:18457"/>
        <dbReference type="ChEBI" id="CHEBI:15378"/>
        <dbReference type="ChEBI" id="CHEBI:15740"/>
        <dbReference type="ChEBI" id="CHEBI:58121"/>
        <dbReference type="ChEBI" id="CHEBI:58830"/>
        <dbReference type="EC" id="4.1.99.12"/>
    </reaction>
</comment>
<keyword evidence="15 19" id="KW-0456">Lyase</keyword>
<comment type="cofactor">
    <cofactor evidence="19">
        <name>Mg(2+)</name>
        <dbReference type="ChEBI" id="CHEBI:18420"/>
    </cofactor>
    <cofactor evidence="19">
        <name>Mn(2+)</name>
        <dbReference type="ChEBI" id="CHEBI:29035"/>
    </cofactor>
    <text evidence="19">Binds 2 divalent metal cations per subunit. Magnesium or manganese.</text>
</comment>
<evidence type="ECO:0000256" key="5">
    <source>
        <dbReference type="ARBA" id="ARBA00004904"/>
    </source>
</evidence>
<evidence type="ECO:0000313" key="22">
    <source>
        <dbReference type="Proteomes" id="UP000241848"/>
    </source>
</evidence>
<dbReference type="Proteomes" id="UP000241848">
    <property type="component" value="Unassembled WGS sequence"/>
</dbReference>
<feature type="active site" description="Nucleophile; for GTP cyclohydrolase activity" evidence="19">
    <location>
        <position position="334"/>
    </location>
</feature>
<evidence type="ECO:0000256" key="8">
    <source>
        <dbReference type="ARBA" id="ARBA00022723"/>
    </source>
</evidence>
<comment type="caution">
    <text evidence="21">The sequence shown here is derived from an EMBL/GenBank/DDBJ whole genome shotgun (WGS) entry which is preliminary data.</text>
</comment>
<keyword evidence="9 19" id="KW-0547">Nucleotide-binding</keyword>
<comment type="cofactor">
    <cofactor evidence="19">
        <name>Zn(2+)</name>
        <dbReference type="ChEBI" id="CHEBI:29105"/>
    </cofactor>
    <text evidence="19">Binds 1 zinc ion per subunit.</text>
</comment>
<dbReference type="EMBL" id="PXYV01000037">
    <property type="protein sequence ID" value="PSR21305.1"/>
    <property type="molecule type" value="Genomic_DNA"/>
</dbReference>
<dbReference type="FunFam" id="3.40.50.10990:FF:000001">
    <property type="entry name" value="Riboflavin biosynthesis protein RibBA"/>
    <property type="match status" value="1"/>
</dbReference>
<dbReference type="InterPro" id="IPR036144">
    <property type="entry name" value="RibA-like_sf"/>
</dbReference>
<evidence type="ECO:0000256" key="2">
    <source>
        <dbReference type="ARBA" id="ARBA00001936"/>
    </source>
</evidence>
<keyword evidence="12 19" id="KW-0460">Magnesium</keyword>
<accession>A0A2T2WGE1</accession>
<dbReference type="GO" id="GO:0005525">
    <property type="term" value="F:GTP binding"/>
    <property type="evidence" value="ECO:0007669"/>
    <property type="project" value="UniProtKB-KW"/>
</dbReference>
<feature type="binding site" evidence="19">
    <location>
        <begin position="30"/>
        <end position="31"/>
    </location>
    <ligand>
        <name>D-ribulose 5-phosphate</name>
        <dbReference type="ChEBI" id="CHEBI:58121"/>
    </ligand>
</feature>
<feature type="binding site" evidence="19">
    <location>
        <position position="31"/>
    </location>
    <ligand>
        <name>Mg(2+)</name>
        <dbReference type="ChEBI" id="CHEBI:18420"/>
        <label>2</label>
    </ligand>
</feature>
<comment type="pathway">
    <text evidence="5 19">Cofactor biosynthesis; riboflavin biosynthesis; 2-hydroxy-3-oxobutyl phosphate from D-ribulose 5-phosphate: step 1/1.</text>
</comment>
<dbReference type="SUPFAM" id="SSF142695">
    <property type="entry name" value="RibA-like"/>
    <property type="match status" value="1"/>
</dbReference>
<dbReference type="EC" id="3.5.4.25" evidence="19"/>
<evidence type="ECO:0000256" key="6">
    <source>
        <dbReference type="ARBA" id="ARBA00005520"/>
    </source>
</evidence>
<comment type="function">
    <text evidence="3 19">Catalyzes the conversion of D-ribulose 5-phosphate to formate and 3,4-dihydroxy-2-butanone 4-phosphate.</text>
</comment>
<dbReference type="HAMAP" id="MF_01283">
    <property type="entry name" value="RibBA"/>
    <property type="match status" value="1"/>
</dbReference>
<dbReference type="Pfam" id="PF00925">
    <property type="entry name" value="GTP_cyclohydro2"/>
    <property type="match status" value="1"/>
</dbReference>
<dbReference type="NCBIfam" id="NF001591">
    <property type="entry name" value="PRK00393.1"/>
    <property type="match status" value="1"/>
</dbReference>
<feature type="region of interest" description="DHBP synthase" evidence="19">
    <location>
        <begin position="1"/>
        <end position="204"/>
    </location>
</feature>
<dbReference type="Gene3D" id="3.90.870.10">
    <property type="entry name" value="DHBP synthase"/>
    <property type="match status" value="1"/>
</dbReference>
<keyword evidence="14 19" id="KW-0464">Manganese</keyword>
<feature type="binding site" evidence="19">
    <location>
        <position position="273"/>
    </location>
    <ligand>
        <name>Zn(2+)</name>
        <dbReference type="ChEBI" id="CHEBI:29105"/>
        <note>catalytic</note>
    </ligand>
</feature>
<comment type="pathway">
    <text evidence="4 19">Cofactor biosynthesis; riboflavin biosynthesis; 5-amino-6-(D-ribitylamino)uracil from GTP: step 1/4.</text>
</comment>
<dbReference type="UniPathway" id="UPA00275">
    <property type="reaction ID" value="UER00399"/>
</dbReference>
<dbReference type="InterPro" id="IPR017945">
    <property type="entry name" value="DHBP_synth_RibB-like_a/b_dom"/>
</dbReference>
<evidence type="ECO:0000256" key="7">
    <source>
        <dbReference type="ARBA" id="ARBA00022619"/>
    </source>
</evidence>
<dbReference type="AlphaFoldDB" id="A0A2T2WGE1"/>
<feature type="site" description="Essential for DHBP synthase activity" evidence="19">
    <location>
        <position position="167"/>
    </location>
</feature>
<evidence type="ECO:0000256" key="12">
    <source>
        <dbReference type="ARBA" id="ARBA00022842"/>
    </source>
</evidence>
<feature type="binding site" evidence="19">
    <location>
        <begin position="255"/>
        <end position="259"/>
    </location>
    <ligand>
        <name>GTP</name>
        <dbReference type="ChEBI" id="CHEBI:37565"/>
    </ligand>
</feature>
<evidence type="ECO:0000256" key="3">
    <source>
        <dbReference type="ARBA" id="ARBA00002284"/>
    </source>
</evidence>
<comment type="similarity">
    <text evidence="6 19">In the N-terminal section; belongs to the DHBP synthase family.</text>
</comment>
<evidence type="ECO:0000256" key="15">
    <source>
        <dbReference type="ARBA" id="ARBA00023239"/>
    </source>
</evidence>
<gene>
    <name evidence="19" type="primary">ribBA</name>
    <name evidence="21" type="ORF">C7B45_11370</name>
</gene>
<keyword evidence="7 19" id="KW-0686">Riboflavin biosynthesis</keyword>
<evidence type="ECO:0000259" key="20">
    <source>
        <dbReference type="Pfam" id="PF00925"/>
    </source>
</evidence>
<dbReference type="Gene3D" id="3.40.50.10990">
    <property type="entry name" value="GTP cyclohydrolase II"/>
    <property type="match status" value="1"/>
</dbReference>
<dbReference type="GO" id="GO:0030145">
    <property type="term" value="F:manganese ion binding"/>
    <property type="evidence" value="ECO:0007669"/>
    <property type="project" value="UniProtKB-UniRule"/>
</dbReference>
<feature type="binding site" evidence="19">
    <location>
        <position position="35"/>
    </location>
    <ligand>
        <name>D-ribulose 5-phosphate</name>
        <dbReference type="ChEBI" id="CHEBI:58121"/>
    </ligand>
</feature>
<dbReference type="NCBIfam" id="NF006803">
    <property type="entry name" value="PRK09311.1"/>
    <property type="match status" value="1"/>
</dbReference>
<feature type="active site" description="Proton acceptor; for GTP cyclohydrolase activity" evidence="19">
    <location>
        <position position="332"/>
    </location>
</feature>
<protein>
    <recommendedName>
        <fullName evidence="19">Riboflavin biosynthesis protein RibBA</fullName>
    </recommendedName>
    <domain>
        <recommendedName>
            <fullName evidence="19">3,4-dihydroxy-2-butanone 4-phosphate synthase</fullName>
            <shortName evidence="19">DHBP synthase</shortName>
            <ecNumber evidence="19">4.1.99.12</ecNumber>
        </recommendedName>
    </domain>
    <domain>
        <recommendedName>
            <fullName evidence="19">GTP cyclohydrolase-2</fullName>
            <ecNumber evidence="19">3.5.4.25</ecNumber>
        </recommendedName>
        <alternativeName>
            <fullName evidence="19">GTP cyclohydrolase II</fullName>
        </alternativeName>
    </domain>
</protein>
<feature type="site" description="Essential for DHBP synthase activity" evidence="19">
    <location>
        <position position="129"/>
    </location>
</feature>
<evidence type="ECO:0000256" key="17">
    <source>
        <dbReference type="ARBA" id="ARBA00043932"/>
    </source>
</evidence>
<evidence type="ECO:0000313" key="21">
    <source>
        <dbReference type="EMBL" id="PSR21305.1"/>
    </source>
</evidence>
<dbReference type="GO" id="GO:0005829">
    <property type="term" value="C:cytosol"/>
    <property type="evidence" value="ECO:0007669"/>
    <property type="project" value="TreeGrafter"/>
</dbReference>
<dbReference type="NCBIfam" id="TIGR00506">
    <property type="entry name" value="ribB"/>
    <property type="match status" value="1"/>
</dbReference>
<proteinExistence type="inferred from homology"/>
<feature type="binding site" evidence="19">
    <location>
        <begin position="298"/>
        <end position="300"/>
    </location>
    <ligand>
        <name>GTP</name>
        <dbReference type="ChEBI" id="CHEBI:37565"/>
    </ligand>
</feature>
<keyword evidence="10 19" id="KW-0378">Hydrolase</keyword>
<dbReference type="GO" id="GO:0008270">
    <property type="term" value="F:zinc ion binding"/>
    <property type="evidence" value="ECO:0007669"/>
    <property type="project" value="UniProtKB-UniRule"/>
</dbReference>
<dbReference type="NCBIfam" id="TIGR00505">
    <property type="entry name" value="ribA"/>
    <property type="match status" value="1"/>
</dbReference>
<evidence type="ECO:0000256" key="13">
    <source>
        <dbReference type="ARBA" id="ARBA00023134"/>
    </source>
</evidence>
<evidence type="ECO:0000256" key="4">
    <source>
        <dbReference type="ARBA" id="ARBA00004853"/>
    </source>
</evidence>
<sequence>MSDRSLNSIDEAIAAIAQGKMVIVVDDESRENEGDLVIAGRFATADAINFMTQYGRGLVCVPMAAEWLDRLKLPPMVEVPEDSMKTAFSVSVDARYHVTTGISAQDRAQTVRVLCDPDSQPDDLVRPGHMFPLRAKPGGVLRRPGHTEASVDLAVLAGCEPVAVICEIMKPDGTMARFPDLVAFHETHHLPLISIQDLVRYRLRDEQLFVRESEASLPTRYGTFRAIAYTEKINDATHLALVMGDVADGNPVLVRVHSECLTGDVFGSFRCDCGEQLDQALRQIADEGRGCLLYMRQEGRGIGLANKIKAYALQERGMDTVAANLALGFPPDMRDYGVGAQILRDLGIRSIRLLTNNPDKYYALKGYGLTIVDRVPIRIKSRPENDAYLTVKRQKMGHWI</sequence>
<evidence type="ECO:0000256" key="11">
    <source>
        <dbReference type="ARBA" id="ARBA00022833"/>
    </source>
</evidence>
<comment type="catalytic activity">
    <reaction evidence="18 19">
        <text>GTP + 4 H2O = 2,5-diamino-6-hydroxy-4-(5-phosphoribosylamino)-pyrimidine + formate + 2 phosphate + 3 H(+)</text>
        <dbReference type="Rhea" id="RHEA:23704"/>
        <dbReference type="ChEBI" id="CHEBI:15377"/>
        <dbReference type="ChEBI" id="CHEBI:15378"/>
        <dbReference type="ChEBI" id="CHEBI:15740"/>
        <dbReference type="ChEBI" id="CHEBI:37565"/>
        <dbReference type="ChEBI" id="CHEBI:43474"/>
        <dbReference type="ChEBI" id="CHEBI:58614"/>
        <dbReference type="EC" id="3.5.4.25"/>
    </reaction>
</comment>
<organism evidence="21 22">
    <name type="scientific">Sulfobacillus acidophilus</name>
    <dbReference type="NCBI Taxonomy" id="53633"/>
    <lineage>
        <taxon>Bacteria</taxon>
        <taxon>Bacillati</taxon>
        <taxon>Bacillota</taxon>
        <taxon>Clostridia</taxon>
        <taxon>Eubacteriales</taxon>
        <taxon>Clostridiales Family XVII. Incertae Sedis</taxon>
        <taxon>Sulfobacillus</taxon>
    </lineage>
</organism>
<evidence type="ECO:0000256" key="9">
    <source>
        <dbReference type="ARBA" id="ARBA00022741"/>
    </source>
</evidence>
<dbReference type="GO" id="GO:0009231">
    <property type="term" value="P:riboflavin biosynthetic process"/>
    <property type="evidence" value="ECO:0007669"/>
    <property type="project" value="UniProtKB-UniRule"/>
</dbReference>
<comment type="function">
    <text evidence="17 19">Catalyzes the conversion of GTP to 2,5-diamino-6-ribosylamino-4(3H)-pyrimidinone 5'-phosphate (DARP), formate and pyrophosphate.</text>
</comment>
<keyword evidence="8 19" id="KW-0479">Metal-binding</keyword>
<keyword evidence="16 19" id="KW-0511">Multifunctional enzyme</keyword>
<dbReference type="GO" id="GO:0008686">
    <property type="term" value="F:3,4-dihydroxy-2-butanone-4-phosphate synthase activity"/>
    <property type="evidence" value="ECO:0007669"/>
    <property type="project" value="UniProtKB-UniRule"/>
</dbReference>
<evidence type="ECO:0000256" key="18">
    <source>
        <dbReference type="ARBA" id="ARBA00049295"/>
    </source>
</evidence>
<dbReference type="GO" id="GO:0003935">
    <property type="term" value="F:GTP cyclohydrolase II activity"/>
    <property type="evidence" value="ECO:0007669"/>
    <property type="project" value="UniProtKB-UniRule"/>
</dbReference>
<dbReference type="InterPro" id="IPR016299">
    <property type="entry name" value="Riboflavin_synth_RibBA"/>
</dbReference>
<dbReference type="FunFam" id="3.90.870.10:FF:000001">
    <property type="entry name" value="Riboflavin biosynthesis protein RibBA"/>
    <property type="match status" value="1"/>
</dbReference>
<feature type="domain" description="GTP cyclohydrolase II" evidence="20">
    <location>
        <begin position="212"/>
        <end position="376"/>
    </location>
</feature>
<reference evidence="21 22" key="1">
    <citation type="journal article" date="2014" name="BMC Genomics">
        <title>Comparison of environmental and isolate Sulfobacillus genomes reveals diverse carbon, sulfur, nitrogen, and hydrogen metabolisms.</title>
        <authorList>
            <person name="Justice N.B."/>
            <person name="Norman A."/>
            <person name="Brown C.T."/>
            <person name="Singh A."/>
            <person name="Thomas B.C."/>
            <person name="Banfield J.F."/>
        </authorList>
    </citation>
    <scope>NUCLEOTIDE SEQUENCE [LARGE SCALE GENOMIC DNA]</scope>
    <source>
        <strain evidence="21">AMDSBA3</strain>
    </source>
</reference>
<name>A0A2T2WGE1_9FIRM</name>
<comment type="cofactor">
    <cofactor evidence="2">
        <name>Mn(2+)</name>
        <dbReference type="ChEBI" id="CHEBI:29035"/>
    </cofactor>
</comment>
<dbReference type="PANTHER" id="PTHR21327">
    <property type="entry name" value="GTP CYCLOHYDROLASE II-RELATED"/>
    <property type="match status" value="1"/>
</dbReference>
<evidence type="ECO:0000256" key="10">
    <source>
        <dbReference type="ARBA" id="ARBA00022801"/>
    </source>
</evidence>
<feature type="binding site" evidence="19">
    <location>
        <position position="260"/>
    </location>
    <ligand>
        <name>Zn(2+)</name>
        <dbReference type="ChEBI" id="CHEBI:29105"/>
        <note>catalytic</note>
    </ligand>
</feature>
<feature type="binding site" evidence="19">
    <location>
        <position position="320"/>
    </location>
    <ligand>
        <name>GTP</name>
        <dbReference type="ChEBI" id="CHEBI:37565"/>
    </ligand>
</feature>
<keyword evidence="11 19" id="KW-0862">Zinc</keyword>
<keyword evidence="13 19" id="KW-0342">GTP-binding</keyword>
<evidence type="ECO:0000256" key="16">
    <source>
        <dbReference type="ARBA" id="ARBA00023268"/>
    </source>
</evidence>
<dbReference type="InterPro" id="IPR032677">
    <property type="entry name" value="GTP_cyclohydro_II"/>
</dbReference>
<dbReference type="InterPro" id="IPR000926">
    <property type="entry name" value="RibA"/>
</dbReference>
<dbReference type="HAMAP" id="MF_00179">
    <property type="entry name" value="RibA"/>
    <property type="match status" value="1"/>
</dbReference>
<feature type="binding site" evidence="19">
    <location>
        <position position="167"/>
    </location>
    <ligand>
        <name>D-ribulose 5-phosphate</name>
        <dbReference type="ChEBI" id="CHEBI:58121"/>
    </ligand>
</feature>
<evidence type="ECO:0000256" key="14">
    <source>
        <dbReference type="ARBA" id="ARBA00023211"/>
    </source>
</evidence>
<feature type="binding site" evidence="19">
    <location>
        <position position="355"/>
    </location>
    <ligand>
        <name>GTP</name>
        <dbReference type="ChEBI" id="CHEBI:37565"/>
    </ligand>
</feature>
<feature type="binding site" evidence="19">
    <location>
        <position position="146"/>
    </location>
    <ligand>
        <name>Mg(2+)</name>
        <dbReference type="ChEBI" id="CHEBI:18420"/>
        <label>2</label>
    </ligand>
</feature>
<dbReference type="SUPFAM" id="SSF55821">
    <property type="entry name" value="YrdC/RibB"/>
    <property type="match status" value="1"/>
</dbReference>
<dbReference type="InterPro" id="IPR000422">
    <property type="entry name" value="DHBP_synthase_RibB"/>
</dbReference>
<feature type="binding site" evidence="19">
    <location>
        <position position="276"/>
    </location>
    <ligand>
        <name>GTP</name>
        <dbReference type="ChEBI" id="CHEBI:37565"/>
    </ligand>
</feature>
<dbReference type="EC" id="4.1.99.12" evidence="19"/>
<dbReference type="CDD" id="cd00641">
    <property type="entry name" value="GTP_cyclohydro2"/>
    <property type="match status" value="1"/>
</dbReference>
<dbReference type="Pfam" id="PF00926">
    <property type="entry name" value="DHBP_synthase"/>
    <property type="match status" value="1"/>
</dbReference>
<dbReference type="GO" id="GO:0000287">
    <property type="term" value="F:magnesium ion binding"/>
    <property type="evidence" value="ECO:0007669"/>
    <property type="project" value="UniProtKB-UniRule"/>
</dbReference>
<feature type="binding site" evidence="19">
    <location>
        <begin position="143"/>
        <end position="147"/>
    </location>
    <ligand>
        <name>D-ribulose 5-phosphate</name>
        <dbReference type="ChEBI" id="CHEBI:58121"/>
    </ligand>
</feature>
<dbReference type="HAMAP" id="MF_00180">
    <property type="entry name" value="RibB"/>
    <property type="match status" value="1"/>
</dbReference>
<feature type="binding site" evidence="19">
    <location>
        <position position="271"/>
    </location>
    <ligand>
        <name>Zn(2+)</name>
        <dbReference type="ChEBI" id="CHEBI:29105"/>
        <note>catalytic</note>
    </ligand>
</feature>
<dbReference type="PIRSF" id="PIRSF001259">
    <property type="entry name" value="RibA"/>
    <property type="match status" value="1"/>
</dbReference>
<dbReference type="PANTHER" id="PTHR21327:SF18">
    <property type="entry name" value="3,4-DIHYDROXY-2-BUTANONE 4-PHOSPHATE SYNTHASE"/>
    <property type="match status" value="1"/>
</dbReference>
<feature type="binding site" evidence="19">
    <location>
        <position position="31"/>
    </location>
    <ligand>
        <name>Mg(2+)</name>
        <dbReference type="ChEBI" id="CHEBI:18420"/>
        <label>1</label>
    </ligand>
</feature>
<evidence type="ECO:0000256" key="1">
    <source>
        <dbReference type="ARBA" id="ARBA00000141"/>
    </source>
</evidence>
<feature type="binding site" evidence="19">
    <location>
        <position position="360"/>
    </location>
    <ligand>
        <name>GTP</name>
        <dbReference type="ChEBI" id="CHEBI:37565"/>
    </ligand>
</feature>
<feature type="region of interest" description="GTP cyclohydrolase II" evidence="19">
    <location>
        <begin position="205"/>
        <end position="400"/>
    </location>
</feature>